<feature type="region of interest" description="Disordered" evidence="2">
    <location>
        <begin position="56"/>
        <end position="92"/>
    </location>
</feature>
<keyword evidence="1" id="KW-0460">Magnesium</keyword>
<keyword evidence="1" id="KW-0904">Protein phosphatase</keyword>
<dbReference type="EMBL" id="CP014503">
    <property type="protein sequence ID" value="ANB15126.1"/>
    <property type="molecule type" value="Genomic_DNA"/>
</dbReference>
<dbReference type="GO" id="GO:0004722">
    <property type="term" value="F:protein serine/threonine phosphatase activity"/>
    <property type="evidence" value="ECO:0007669"/>
    <property type="project" value="UniProtKB-EC"/>
</dbReference>
<dbReference type="GeneID" id="30034692"/>
<evidence type="ECO:0000259" key="3">
    <source>
        <dbReference type="PROSITE" id="PS51746"/>
    </source>
</evidence>
<dbReference type="RefSeq" id="XP_018737603.1">
    <property type="nucleotide sequence ID" value="XM_018879713.1"/>
</dbReference>
<name>A0A167FCR3_9ASCO</name>
<keyword evidence="1" id="KW-0464">Manganese</keyword>
<evidence type="ECO:0000256" key="1">
    <source>
        <dbReference type="RuleBase" id="RU366020"/>
    </source>
</evidence>
<evidence type="ECO:0000313" key="4">
    <source>
        <dbReference type="EMBL" id="ANB15126.1"/>
    </source>
</evidence>
<dbReference type="InterPro" id="IPR036457">
    <property type="entry name" value="PPM-type-like_dom_sf"/>
</dbReference>
<dbReference type="SMART" id="SM00332">
    <property type="entry name" value="PP2Cc"/>
    <property type="match status" value="1"/>
</dbReference>
<dbReference type="AlphaFoldDB" id="A0A167FCR3"/>
<dbReference type="KEGG" id="slb:AWJ20_2747"/>
<feature type="domain" description="PPM-type phosphatase" evidence="3">
    <location>
        <begin position="137"/>
        <end position="438"/>
    </location>
</feature>
<evidence type="ECO:0000313" key="5">
    <source>
        <dbReference type="Proteomes" id="UP000189580"/>
    </source>
</evidence>
<reference evidence="4 5" key="1">
    <citation type="submission" date="2016-02" db="EMBL/GenBank/DDBJ databases">
        <title>Complete genome sequence and transcriptome regulation of the pentose utilising yeast Sugiyamaella lignohabitans.</title>
        <authorList>
            <person name="Bellasio M."/>
            <person name="Peymann A."/>
            <person name="Valli M."/>
            <person name="Sipitzky M."/>
            <person name="Graf A."/>
            <person name="Sauer M."/>
            <person name="Marx H."/>
            <person name="Mattanovich D."/>
        </authorList>
    </citation>
    <scope>NUCLEOTIDE SEQUENCE [LARGE SCALE GENOMIC DNA]</scope>
    <source>
        <strain evidence="4 5">CBS 10342</strain>
    </source>
</reference>
<protein>
    <recommendedName>
        <fullName evidence="1">Protein phosphatase</fullName>
        <ecNumber evidence="1">3.1.3.16</ecNumber>
    </recommendedName>
</protein>
<dbReference type="EC" id="3.1.3.16" evidence="1"/>
<comment type="catalytic activity">
    <reaction evidence="1">
        <text>O-phospho-L-seryl-[protein] + H2O = L-seryl-[protein] + phosphate</text>
        <dbReference type="Rhea" id="RHEA:20629"/>
        <dbReference type="Rhea" id="RHEA-COMP:9863"/>
        <dbReference type="Rhea" id="RHEA-COMP:11604"/>
        <dbReference type="ChEBI" id="CHEBI:15377"/>
        <dbReference type="ChEBI" id="CHEBI:29999"/>
        <dbReference type="ChEBI" id="CHEBI:43474"/>
        <dbReference type="ChEBI" id="CHEBI:83421"/>
        <dbReference type="EC" id="3.1.3.16"/>
    </reaction>
</comment>
<comment type="catalytic activity">
    <reaction evidence="1">
        <text>O-phospho-L-threonyl-[protein] + H2O = L-threonyl-[protein] + phosphate</text>
        <dbReference type="Rhea" id="RHEA:47004"/>
        <dbReference type="Rhea" id="RHEA-COMP:11060"/>
        <dbReference type="Rhea" id="RHEA-COMP:11605"/>
        <dbReference type="ChEBI" id="CHEBI:15377"/>
        <dbReference type="ChEBI" id="CHEBI:30013"/>
        <dbReference type="ChEBI" id="CHEBI:43474"/>
        <dbReference type="ChEBI" id="CHEBI:61977"/>
        <dbReference type="EC" id="3.1.3.16"/>
    </reaction>
</comment>
<keyword evidence="1" id="KW-0479">Metal-binding</keyword>
<dbReference type="PROSITE" id="PS51746">
    <property type="entry name" value="PPM_2"/>
    <property type="match status" value="1"/>
</dbReference>
<keyword evidence="1" id="KW-0378">Hydrolase</keyword>
<feature type="region of interest" description="Disordered" evidence="2">
    <location>
        <begin position="207"/>
        <end position="228"/>
    </location>
</feature>
<accession>A0A167FCR3</accession>
<dbReference type="PANTHER" id="PTHR12320:SF1">
    <property type="entry name" value="PROTEIN PHOSPHATASE PTC7 HOMOLOG"/>
    <property type="match status" value="1"/>
</dbReference>
<dbReference type="SUPFAM" id="SSF81606">
    <property type="entry name" value="PP2C-like"/>
    <property type="match status" value="1"/>
</dbReference>
<dbReference type="SMART" id="SM00331">
    <property type="entry name" value="PP2C_SIG"/>
    <property type="match status" value="1"/>
</dbReference>
<dbReference type="InterPro" id="IPR039123">
    <property type="entry name" value="PPTC7"/>
</dbReference>
<dbReference type="Gene3D" id="3.60.40.10">
    <property type="entry name" value="PPM-type phosphatase domain"/>
    <property type="match status" value="1"/>
</dbReference>
<comment type="cofactor">
    <cofactor evidence="1">
        <name>Mn(2+)</name>
        <dbReference type="ChEBI" id="CHEBI:29035"/>
    </cofactor>
</comment>
<comment type="similarity">
    <text evidence="1">Belongs to the PP2C family.</text>
</comment>
<dbReference type="OrthoDB" id="60843at2759"/>
<dbReference type="GO" id="GO:0046872">
    <property type="term" value="F:metal ion binding"/>
    <property type="evidence" value="ECO:0007669"/>
    <property type="project" value="UniProtKB-UniRule"/>
</dbReference>
<keyword evidence="5" id="KW-1185">Reference proteome</keyword>
<dbReference type="InterPro" id="IPR001932">
    <property type="entry name" value="PPM-type_phosphatase-like_dom"/>
</dbReference>
<feature type="compositionally biased region" description="Polar residues" evidence="2">
    <location>
        <begin position="62"/>
        <end position="73"/>
    </location>
</feature>
<organism evidence="4 5">
    <name type="scientific">Sugiyamaella lignohabitans</name>
    <dbReference type="NCBI Taxonomy" id="796027"/>
    <lineage>
        <taxon>Eukaryota</taxon>
        <taxon>Fungi</taxon>
        <taxon>Dikarya</taxon>
        <taxon>Ascomycota</taxon>
        <taxon>Saccharomycotina</taxon>
        <taxon>Dipodascomycetes</taxon>
        <taxon>Dipodascales</taxon>
        <taxon>Trichomonascaceae</taxon>
        <taxon>Sugiyamaella</taxon>
    </lineage>
</organism>
<sequence length="448" mass="49501">MYTIKPNSLIAKATFENGIKKTNVGAVGGYCALRWFITATSKSRQRHRTLDFENNGRDHLQVSGNSSDISNKVSGPDSCNLADRDRRNKNNRKFAPSSIRYLHNVTKPRFRFTVAEAYCPKKRYEYDHQERTPRDSRNDILGGRLGRAHTGEDSFFIKEWTSDGPLKGSLAFAVADGVGGWAAIGVNPSKFSHGLCERMASEFKRTEDALSLQDPNSETYHDDRTTTASPQSLLTSAYKSLKDEGDSYAGGSTACVGVASAFTGMLSIANIGDSGFFIFRQRRVYRRSTPQTHQFNTPFQLSIVPKSMAKRRGRSPISDDPQDADLSQHQLKHGDVVVLATDGLTDNVFAQEILKVVTNGMWHSRSWIHEDEAAIDDLEPVDLQAGAQEIAQNLVRAGINASLDPNSESPFTLRLRQEMGFVAPGGKPDDITVLVMLVEELNHDGDGL</sequence>
<gene>
    <name evidence="4" type="primary">PTC7</name>
    <name evidence="4" type="ORF">AWJ20_2747</name>
</gene>
<evidence type="ECO:0000256" key="2">
    <source>
        <dbReference type="SAM" id="MobiDB-lite"/>
    </source>
</evidence>
<dbReference type="Pfam" id="PF13672">
    <property type="entry name" value="PP2C_2"/>
    <property type="match status" value="1"/>
</dbReference>
<dbReference type="PANTHER" id="PTHR12320">
    <property type="entry name" value="PROTEIN PHOSPHATASE 2C"/>
    <property type="match status" value="1"/>
</dbReference>
<dbReference type="Proteomes" id="UP000189580">
    <property type="component" value="Chromosome b"/>
</dbReference>
<comment type="cofactor">
    <cofactor evidence="1">
        <name>Mg(2+)</name>
        <dbReference type="ChEBI" id="CHEBI:18420"/>
    </cofactor>
</comment>
<proteinExistence type="inferred from homology"/>